<accession>A0A0G3GPJ2</accession>
<proteinExistence type="predicted"/>
<dbReference type="Gene3D" id="3.40.50.410">
    <property type="entry name" value="von Willebrand factor, type A domain"/>
    <property type="match status" value="1"/>
</dbReference>
<dbReference type="PATRIC" id="fig|1050174.4.peg.1242"/>
<feature type="domain" description="VWFA" evidence="2">
    <location>
        <begin position="286"/>
        <end position="456"/>
    </location>
</feature>
<evidence type="ECO:0000313" key="4">
    <source>
        <dbReference type="Proteomes" id="UP000035368"/>
    </source>
</evidence>
<sequence length="456" mass="47386">MGRHRSPQSNSGVSKELIMWVIGALVLVVALVAWLLLRNSTAQQHDTTAECPRGDLTIPYALIDASAPQQLFDDYLATHPKTQDYCVTGFQKVELADAAFALTAHTDADTQQRLEKAKRTAATQNWPTAQLIDVGVAAGPQATDLKDAALVSTQSDAAAVAAVLRGSNQWPPLESLDQVAAQNKPFAALSNASMPPGYSFHAATPREAWPERVVALQTAQKVTEEQARGAAEFAKFVDSKGLRATPGVVSALKFPTSDQAGAGQAATEAPAPQPAQTSAALPANTDTLIVLDTSNSMAAHLPAVKTALADTARDLGAAGARIGLWNYSSPLSLGVTKSWRNNVSIIDDSQGINAANAVSALGSGGVPNTVEALTAADQVAADYQRETGREVRILLVTSGTADAPGFSGTLASRVAVVHVGAEGVDAELAKRAQPALKAPNDADITNAVRKAVGLVN</sequence>
<dbReference type="AlphaFoldDB" id="A0A0G3GPJ2"/>
<reference evidence="3 4" key="1">
    <citation type="submission" date="2015-05" db="EMBL/GenBank/DDBJ databases">
        <title>Complete genome sequence of Corynebacterium epidermidicanis DSM 45586, isolated from the skin of a dog suffering from pruritus.</title>
        <authorList>
            <person name="Ruckert C."/>
            <person name="Albersmeier A."/>
            <person name="Winkler A."/>
            <person name="Tauch A."/>
        </authorList>
    </citation>
    <scope>NUCLEOTIDE SEQUENCE [LARGE SCALE GENOMIC DNA]</scope>
    <source>
        <strain evidence="3 4">DSM 45586</strain>
    </source>
</reference>
<dbReference type="PROSITE" id="PS50234">
    <property type="entry name" value="VWFA"/>
    <property type="match status" value="1"/>
</dbReference>
<dbReference type="EMBL" id="CP011541">
    <property type="protein sequence ID" value="AKK03089.1"/>
    <property type="molecule type" value="Genomic_DNA"/>
</dbReference>
<gene>
    <name evidence="3" type="ORF">CEPID_06145</name>
</gene>
<dbReference type="InterPro" id="IPR036465">
    <property type="entry name" value="vWFA_dom_sf"/>
</dbReference>
<evidence type="ECO:0000256" key="1">
    <source>
        <dbReference type="SAM" id="Phobius"/>
    </source>
</evidence>
<keyword evidence="4" id="KW-1185">Reference proteome</keyword>
<dbReference type="STRING" id="1050174.CEPID_06145"/>
<dbReference type="KEGG" id="cei:CEPID_06145"/>
<evidence type="ECO:0000259" key="2">
    <source>
        <dbReference type="PROSITE" id="PS50234"/>
    </source>
</evidence>
<keyword evidence="1" id="KW-0812">Transmembrane</keyword>
<keyword evidence="1" id="KW-1133">Transmembrane helix</keyword>
<organism evidence="3 4">
    <name type="scientific">Corynebacterium epidermidicanis</name>
    <dbReference type="NCBI Taxonomy" id="1050174"/>
    <lineage>
        <taxon>Bacteria</taxon>
        <taxon>Bacillati</taxon>
        <taxon>Actinomycetota</taxon>
        <taxon>Actinomycetes</taxon>
        <taxon>Mycobacteriales</taxon>
        <taxon>Corynebacteriaceae</taxon>
        <taxon>Corynebacterium</taxon>
    </lineage>
</organism>
<dbReference type="Pfam" id="PF13519">
    <property type="entry name" value="VWA_2"/>
    <property type="match status" value="1"/>
</dbReference>
<evidence type="ECO:0000313" key="3">
    <source>
        <dbReference type="EMBL" id="AKK03089.1"/>
    </source>
</evidence>
<dbReference type="InterPro" id="IPR002035">
    <property type="entry name" value="VWF_A"/>
</dbReference>
<dbReference type="Proteomes" id="UP000035368">
    <property type="component" value="Chromosome"/>
</dbReference>
<keyword evidence="1" id="KW-0472">Membrane</keyword>
<feature type="transmembrane region" description="Helical" evidence="1">
    <location>
        <begin position="17"/>
        <end position="37"/>
    </location>
</feature>
<dbReference type="CDD" id="cd00198">
    <property type="entry name" value="vWFA"/>
    <property type="match status" value="1"/>
</dbReference>
<dbReference type="SUPFAM" id="SSF53300">
    <property type="entry name" value="vWA-like"/>
    <property type="match status" value="1"/>
</dbReference>
<protein>
    <submittedName>
        <fullName evidence="3">von Willebrand factor type A domain</fullName>
    </submittedName>
</protein>
<name>A0A0G3GPJ2_9CORY</name>